<name>A0AAW0DRI9_9AGAR</name>
<evidence type="ECO:0000313" key="1">
    <source>
        <dbReference type="EMBL" id="KAK7054476.1"/>
    </source>
</evidence>
<comment type="caution">
    <text evidence="1">The sequence shown here is derived from an EMBL/GenBank/DDBJ whole genome shotgun (WGS) entry which is preliminary data.</text>
</comment>
<protein>
    <recommendedName>
        <fullName evidence="3">F-box domain-containing protein</fullName>
    </recommendedName>
</protein>
<organism evidence="1 2">
    <name type="scientific">Paramarasmius palmivorus</name>
    <dbReference type="NCBI Taxonomy" id="297713"/>
    <lineage>
        <taxon>Eukaryota</taxon>
        <taxon>Fungi</taxon>
        <taxon>Dikarya</taxon>
        <taxon>Basidiomycota</taxon>
        <taxon>Agaricomycotina</taxon>
        <taxon>Agaricomycetes</taxon>
        <taxon>Agaricomycetidae</taxon>
        <taxon>Agaricales</taxon>
        <taxon>Marasmiineae</taxon>
        <taxon>Marasmiaceae</taxon>
        <taxon>Paramarasmius</taxon>
    </lineage>
</organism>
<dbReference type="SUPFAM" id="SSF81383">
    <property type="entry name" value="F-box domain"/>
    <property type="match status" value="1"/>
</dbReference>
<reference evidence="1 2" key="1">
    <citation type="submission" date="2024-01" db="EMBL/GenBank/DDBJ databases">
        <title>A draft genome for a cacao thread blight-causing isolate of Paramarasmius palmivorus.</title>
        <authorList>
            <person name="Baruah I.K."/>
            <person name="Bukari Y."/>
            <person name="Amoako-Attah I."/>
            <person name="Meinhardt L.W."/>
            <person name="Bailey B.A."/>
            <person name="Cohen S.P."/>
        </authorList>
    </citation>
    <scope>NUCLEOTIDE SEQUENCE [LARGE SCALE GENOMIC DNA]</scope>
    <source>
        <strain evidence="1 2">GH-12</strain>
    </source>
</reference>
<dbReference type="Proteomes" id="UP001383192">
    <property type="component" value="Unassembled WGS sequence"/>
</dbReference>
<evidence type="ECO:0000313" key="2">
    <source>
        <dbReference type="Proteomes" id="UP001383192"/>
    </source>
</evidence>
<dbReference type="EMBL" id="JAYKXP010000009">
    <property type="protein sequence ID" value="KAK7054476.1"/>
    <property type="molecule type" value="Genomic_DNA"/>
</dbReference>
<accession>A0AAW0DRI9</accession>
<dbReference type="AlphaFoldDB" id="A0AAW0DRI9"/>
<gene>
    <name evidence="1" type="ORF">VNI00_003674</name>
</gene>
<evidence type="ECO:0008006" key="3">
    <source>
        <dbReference type="Google" id="ProtNLM"/>
    </source>
</evidence>
<dbReference type="InterPro" id="IPR036047">
    <property type="entry name" value="F-box-like_dom_sf"/>
</dbReference>
<sequence length="471" mass="53269">MAINEPIPFEILSRIFELYRDLNASPQADDTSDADHQSSEHVDTWDCLWQDISDHSKGPWLLSRVCSRWRSVAISSPALWSSFCISGIPHTEAFETWIDRCGEHNLTFRIPARLVSDARGESIIRTLSRIAERWEEVELIDSSRRFWDHANDCGFGEVGARLSSLRHVSLLCTRELHLEGGFTHVTHAPLLRSVVHEDHMELGCYIFPWAQITEYNGYDNNSARQHFNLISRMINLERCLLELSRTTGSSTKESGREPGSSSSTFPRVISAVALQKLHTLRIRCFTHDPFLFLVLYGQLRFPSLKNLCLVYGRLSIPFDANGFMSILEASECSLSNVELSGMVSCHPAYVEFFLRMSATKSVAALRLWVTISHQSRTHPSIHDIVIPLLTDLTCLPRLSTLEFVIPEHGTSFAVDLVALAKAVRMRKEHESPIKTLRIVHPWGSLGDEHSLPPILEVLQEEGLDVVIDFDG</sequence>
<proteinExistence type="predicted"/>
<keyword evidence="2" id="KW-1185">Reference proteome</keyword>